<dbReference type="PANTHER" id="PTHR43201:SF32">
    <property type="entry name" value="2-SUCCINYLBENZOATE--COA LIGASE, CHLOROPLASTIC_PEROXISOMAL"/>
    <property type="match status" value="1"/>
</dbReference>
<dbReference type="InterPro" id="IPR045851">
    <property type="entry name" value="AMP-bd_C_sf"/>
</dbReference>
<feature type="non-terminal residue" evidence="3">
    <location>
        <position position="1"/>
    </location>
</feature>
<evidence type="ECO:0000259" key="2">
    <source>
        <dbReference type="Pfam" id="PF00501"/>
    </source>
</evidence>
<sequence length="655" mass="71021">LAFVAIAVFASFIWPVLSPLLSAILAPKQDDEDNIPNSKDVAEIDGGVWKQISIFEHVELGLRKNPDGPAVICLFQPSQDLQELAGQHAPQRQQQFNGFYNHESNETQNPRGESHSSPVFTLTYRQLHTIALRFAAGLLAHGARPDTTMVMLIPNGGEYAILLWACLLLRITYVSIDPSSLDIAGFTTLKQTLGSLKPQLVVAPDAASGKALDVAVAELGLPQPIRLCLARPLPNNSSGGWKSLSEIANLADQGPQVDETALVEASKHDRPERIHYLLFTSGTSGVPKGCPLTVAGMSHDLHSQAWLVDAESGAANLALQQAHNSRAICPLQTLQTWRAGGCVLMTGRGLRVEDVAEAVCGNPNQNYPSYRATFIVLSPPMVHEMAAELVTRRQRGGGIEPDVSSVRRIQIGGDAVTKDVLAKCVALFPRAQVCVNHGMSEGPGMFVWPFFHTPLSKIPFFGELAPIGVPAPGSLVRVWDAEIKRVVGRGQLGELHVSRGSVIRSYWAGRASDSFLDGEKGRWFNTGDVGMVSRDGVVFILGRKKDMIRRAGVAIMPAAIESSIEAFTGAQTIVVPVQHHVLGHEPFAVLSSYNKKTEQQIKAHVREALGKDYALGGLASLEQLYLAEFPVNATHKVMKSEVEDAVVKYLKIRSR</sequence>
<organism evidence="3 4">
    <name type="scientific">Podospora didyma</name>
    <dbReference type="NCBI Taxonomy" id="330526"/>
    <lineage>
        <taxon>Eukaryota</taxon>
        <taxon>Fungi</taxon>
        <taxon>Dikarya</taxon>
        <taxon>Ascomycota</taxon>
        <taxon>Pezizomycotina</taxon>
        <taxon>Sordariomycetes</taxon>
        <taxon>Sordariomycetidae</taxon>
        <taxon>Sordariales</taxon>
        <taxon>Podosporaceae</taxon>
        <taxon>Podospora</taxon>
    </lineage>
</organism>
<feature type="signal peptide" evidence="1">
    <location>
        <begin position="1"/>
        <end position="18"/>
    </location>
</feature>
<reference evidence="3" key="2">
    <citation type="submission" date="2023-06" db="EMBL/GenBank/DDBJ databases">
        <authorList>
            <consortium name="Lawrence Berkeley National Laboratory"/>
            <person name="Haridas S."/>
            <person name="Hensen N."/>
            <person name="Bonometti L."/>
            <person name="Westerberg I."/>
            <person name="Brannstrom I.O."/>
            <person name="Guillou S."/>
            <person name="Cros-Aarteil S."/>
            <person name="Calhoun S."/>
            <person name="Kuo A."/>
            <person name="Mondo S."/>
            <person name="Pangilinan J."/>
            <person name="Riley R."/>
            <person name="LaButti K."/>
            <person name="Andreopoulos B."/>
            <person name="Lipzen A."/>
            <person name="Chen C."/>
            <person name="Yanf M."/>
            <person name="Daum C."/>
            <person name="Ng V."/>
            <person name="Clum A."/>
            <person name="Steindorff A."/>
            <person name="Ohm R."/>
            <person name="Martin F."/>
            <person name="Silar P."/>
            <person name="Natvig D."/>
            <person name="Lalanne C."/>
            <person name="Gautier V."/>
            <person name="Ament-velasquez S.L."/>
            <person name="Kruys A."/>
            <person name="Hutchinson M.I."/>
            <person name="Powell A.J."/>
            <person name="Barry K."/>
            <person name="Miller A.N."/>
            <person name="Grigoriev I.V."/>
            <person name="Debuchy R."/>
            <person name="Gladieux P."/>
            <person name="Thoren M.H."/>
            <person name="Johannesson H."/>
        </authorList>
    </citation>
    <scope>NUCLEOTIDE SEQUENCE</scope>
    <source>
        <strain evidence="3">CBS 232.78</strain>
    </source>
</reference>
<dbReference type="AlphaFoldDB" id="A0AAE0K4S4"/>
<dbReference type="PANTHER" id="PTHR43201">
    <property type="entry name" value="ACYL-COA SYNTHETASE"/>
    <property type="match status" value="1"/>
</dbReference>
<dbReference type="Gene3D" id="3.30.300.30">
    <property type="match status" value="1"/>
</dbReference>
<dbReference type="InterPro" id="IPR020845">
    <property type="entry name" value="AMP-binding_CS"/>
</dbReference>
<gene>
    <name evidence="3" type="ORF">B0H63DRAFT_552017</name>
</gene>
<proteinExistence type="predicted"/>
<reference evidence="3" key="1">
    <citation type="journal article" date="2023" name="Mol. Phylogenet. Evol.">
        <title>Genome-scale phylogeny and comparative genomics of the fungal order Sordariales.</title>
        <authorList>
            <person name="Hensen N."/>
            <person name="Bonometti L."/>
            <person name="Westerberg I."/>
            <person name="Brannstrom I.O."/>
            <person name="Guillou S."/>
            <person name="Cros-Aarteil S."/>
            <person name="Calhoun S."/>
            <person name="Haridas S."/>
            <person name="Kuo A."/>
            <person name="Mondo S."/>
            <person name="Pangilinan J."/>
            <person name="Riley R."/>
            <person name="LaButti K."/>
            <person name="Andreopoulos B."/>
            <person name="Lipzen A."/>
            <person name="Chen C."/>
            <person name="Yan M."/>
            <person name="Daum C."/>
            <person name="Ng V."/>
            <person name="Clum A."/>
            <person name="Steindorff A."/>
            <person name="Ohm R.A."/>
            <person name="Martin F."/>
            <person name="Silar P."/>
            <person name="Natvig D.O."/>
            <person name="Lalanne C."/>
            <person name="Gautier V."/>
            <person name="Ament-Velasquez S.L."/>
            <person name="Kruys A."/>
            <person name="Hutchinson M.I."/>
            <person name="Powell A.J."/>
            <person name="Barry K."/>
            <person name="Miller A.N."/>
            <person name="Grigoriev I.V."/>
            <person name="Debuchy R."/>
            <person name="Gladieux P."/>
            <person name="Hiltunen Thoren M."/>
            <person name="Johannesson H."/>
        </authorList>
    </citation>
    <scope>NUCLEOTIDE SEQUENCE</scope>
    <source>
        <strain evidence="3">CBS 232.78</strain>
    </source>
</reference>
<feature type="chain" id="PRO_5042114644" evidence="1">
    <location>
        <begin position="19"/>
        <end position="655"/>
    </location>
</feature>
<dbReference type="EMBL" id="JAULSW010000009">
    <property type="protein sequence ID" value="KAK3370056.1"/>
    <property type="molecule type" value="Genomic_DNA"/>
</dbReference>
<name>A0AAE0K4S4_9PEZI</name>
<keyword evidence="4" id="KW-1185">Reference proteome</keyword>
<dbReference type="GO" id="GO:0006631">
    <property type="term" value="P:fatty acid metabolic process"/>
    <property type="evidence" value="ECO:0007669"/>
    <property type="project" value="TreeGrafter"/>
</dbReference>
<evidence type="ECO:0000256" key="1">
    <source>
        <dbReference type="SAM" id="SignalP"/>
    </source>
</evidence>
<dbReference type="Gene3D" id="3.40.50.12780">
    <property type="entry name" value="N-terminal domain of ligase-like"/>
    <property type="match status" value="1"/>
</dbReference>
<accession>A0AAE0K4S4</accession>
<dbReference type="Proteomes" id="UP001285441">
    <property type="component" value="Unassembled WGS sequence"/>
</dbReference>
<dbReference type="SUPFAM" id="SSF56801">
    <property type="entry name" value="Acetyl-CoA synthetase-like"/>
    <property type="match status" value="1"/>
</dbReference>
<dbReference type="InterPro" id="IPR042099">
    <property type="entry name" value="ANL_N_sf"/>
</dbReference>
<dbReference type="GO" id="GO:0031956">
    <property type="term" value="F:medium-chain fatty acid-CoA ligase activity"/>
    <property type="evidence" value="ECO:0007669"/>
    <property type="project" value="TreeGrafter"/>
</dbReference>
<feature type="domain" description="AMP-dependent synthetase/ligase" evidence="2">
    <location>
        <begin position="119"/>
        <end position="507"/>
    </location>
</feature>
<evidence type="ECO:0000313" key="4">
    <source>
        <dbReference type="Proteomes" id="UP001285441"/>
    </source>
</evidence>
<dbReference type="Pfam" id="PF00501">
    <property type="entry name" value="AMP-binding"/>
    <property type="match status" value="1"/>
</dbReference>
<dbReference type="InterPro" id="IPR000873">
    <property type="entry name" value="AMP-dep_synth/lig_dom"/>
</dbReference>
<comment type="caution">
    <text evidence="3">The sequence shown here is derived from an EMBL/GenBank/DDBJ whole genome shotgun (WGS) entry which is preliminary data.</text>
</comment>
<evidence type="ECO:0000313" key="3">
    <source>
        <dbReference type="EMBL" id="KAK3370056.1"/>
    </source>
</evidence>
<keyword evidence="3" id="KW-0436">Ligase</keyword>
<dbReference type="PROSITE" id="PS00455">
    <property type="entry name" value="AMP_BINDING"/>
    <property type="match status" value="1"/>
</dbReference>
<protein>
    <submittedName>
        <fullName evidence="3">Amp dependent CoA ligase</fullName>
    </submittedName>
</protein>
<keyword evidence="1" id="KW-0732">Signal</keyword>